<reference evidence="1 2" key="1">
    <citation type="journal article" date="2023" name="J. Hered.">
        <title>Chromosome-level genome of the wood stork (Mycteria americana) provides insight into avian chromosome evolution.</title>
        <authorList>
            <person name="Flamio R. Jr."/>
            <person name="Ramstad K.M."/>
        </authorList>
    </citation>
    <scope>NUCLEOTIDE SEQUENCE [LARGE SCALE GENOMIC DNA]</scope>
    <source>
        <strain evidence="1">JAX WOST 10</strain>
    </source>
</reference>
<dbReference type="PANTHER" id="PTHR33395">
    <property type="entry name" value="TRANSCRIPTASE, PUTATIVE-RELATED-RELATED"/>
    <property type="match status" value="1"/>
</dbReference>
<gene>
    <name evidence="1" type="ORF">QYF61_005315</name>
</gene>
<accession>A0AAN7NAK4</accession>
<organism evidence="1 2">
    <name type="scientific">Mycteria americana</name>
    <name type="common">Wood stork</name>
    <dbReference type="NCBI Taxonomy" id="33587"/>
    <lineage>
        <taxon>Eukaryota</taxon>
        <taxon>Metazoa</taxon>
        <taxon>Chordata</taxon>
        <taxon>Craniata</taxon>
        <taxon>Vertebrata</taxon>
        <taxon>Euteleostomi</taxon>
        <taxon>Archelosauria</taxon>
        <taxon>Archosauria</taxon>
        <taxon>Dinosauria</taxon>
        <taxon>Saurischia</taxon>
        <taxon>Theropoda</taxon>
        <taxon>Coelurosauria</taxon>
        <taxon>Aves</taxon>
        <taxon>Neognathae</taxon>
        <taxon>Neoaves</taxon>
        <taxon>Aequornithes</taxon>
        <taxon>Ciconiiformes</taxon>
        <taxon>Ciconiidae</taxon>
        <taxon>Mycteria</taxon>
    </lineage>
</organism>
<dbReference type="PANTHER" id="PTHR33395:SF22">
    <property type="entry name" value="REVERSE TRANSCRIPTASE DOMAIN-CONTAINING PROTEIN"/>
    <property type="match status" value="1"/>
</dbReference>
<dbReference type="GO" id="GO:0031012">
    <property type="term" value="C:extracellular matrix"/>
    <property type="evidence" value="ECO:0007669"/>
    <property type="project" value="TreeGrafter"/>
</dbReference>
<evidence type="ECO:0008006" key="3">
    <source>
        <dbReference type="Google" id="ProtNLM"/>
    </source>
</evidence>
<name>A0AAN7NAK4_MYCAM</name>
<dbReference type="GO" id="GO:0007508">
    <property type="term" value="P:larval heart development"/>
    <property type="evidence" value="ECO:0007669"/>
    <property type="project" value="TreeGrafter"/>
</dbReference>
<dbReference type="Proteomes" id="UP001333110">
    <property type="component" value="Unassembled WGS sequence"/>
</dbReference>
<proteinExistence type="predicted"/>
<evidence type="ECO:0000313" key="2">
    <source>
        <dbReference type="Proteomes" id="UP001333110"/>
    </source>
</evidence>
<dbReference type="AlphaFoldDB" id="A0AAN7NAK4"/>
<sequence>MHRHWSQGYTSWGDYRDMAQECGEGIRKAKAQLELNLAREVKNNKKGFFRETRENVGPLLNGARALVTHGMEKAEVLSATFTSVFSSRPAFRNPRPWRSGERLLGEVPEDWRKASVIPVFKKIMKDNPGNYRLVSLTLIPGKAMEQLILATISRHMKNKKVIRGSQHGFTKVLDQPDKLLQ</sequence>
<evidence type="ECO:0000313" key="1">
    <source>
        <dbReference type="EMBL" id="KAK4811747.1"/>
    </source>
</evidence>
<protein>
    <recommendedName>
        <fullName evidence="3">Reverse transcriptase</fullName>
    </recommendedName>
</protein>
<keyword evidence="2" id="KW-1185">Reference proteome</keyword>
<dbReference type="GO" id="GO:0061343">
    <property type="term" value="P:cell adhesion involved in heart morphogenesis"/>
    <property type="evidence" value="ECO:0007669"/>
    <property type="project" value="TreeGrafter"/>
</dbReference>
<comment type="caution">
    <text evidence="1">The sequence shown here is derived from an EMBL/GenBank/DDBJ whole genome shotgun (WGS) entry which is preliminary data.</text>
</comment>
<dbReference type="EMBL" id="JAUNZN010000016">
    <property type="protein sequence ID" value="KAK4811747.1"/>
    <property type="molecule type" value="Genomic_DNA"/>
</dbReference>